<feature type="region of interest" description="Disordered" evidence="1">
    <location>
        <begin position="1"/>
        <end position="38"/>
    </location>
</feature>
<feature type="compositionally biased region" description="Low complexity" evidence="1">
    <location>
        <begin position="116"/>
        <end position="126"/>
    </location>
</feature>
<evidence type="ECO:0000256" key="1">
    <source>
        <dbReference type="SAM" id="MobiDB-lite"/>
    </source>
</evidence>
<comment type="caution">
    <text evidence="4">The sequence shown here is derived from an EMBL/GenBank/DDBJ whole genome shotgun (WGS) entry which is preliminary data.</text>
</comment>
<keyword evidence="5" id="KW-1185">Reference proteome</keyword>
<accession>A0ABU5N9X2</accession>
<feature type="compositionally biased region" description="Acidic residues" evidence="1">
    <location>
        <begin position="101"/>
        <end position="115"/>
    </location>
</feature>
<dbReference type="Gene3D" id="3.40.30.10">
    <property type="entry name" value="Glutaredoxin"/>
    <property type="match status" value="1"/>
</dbReference>
<organism evidence="4 5">
    <name type="scientific">Microbacterium aquimaris</name>
    <dbReference type="NCBI Taxonomy" id="459816"/>
    <lineage>
        <taxon>Bacteria</taxon>
        <taxon>Bacillati</taxon>
        <taxon>Actinomycetota</taxon>
        <taxon>Actinomycetes</taxon>
        <taxon>Micrococcales</taxon>
        <taxon>Microbacteriaceae</taxon>
        <taxon>Microbacterium</taxon>
    </lineage>
</organism>
<keyword evidence="2" id="KW-0472">Membrane</keyword>
<evidence type="ECO:0000259" key="3">
    <source>
        <dbReference type="Pfam" id="PF13462"/>
    </source>
</evidence>
<keyword evidence="2" id="KW-1133">Transmembrane helix</keyword>
<dbReference type="RefSeq" id="WP_194422761.1">
    <property type="nucleotide sequence ID" value="NZ_BAAAPT010000001.1"/>
</dbReference>
<dbReference type="EMBL" id="JAWJYN010000003">
    <property type="protein sequence ID" value="MDZ8162884.1"/>
    <property type="molecule type" value="Genomic_DNA"/>
</dbReference>
<feature type="region of interest" description="Disordered" evidence="1">
    <location>
        <begin position="92"/>
        <end position="134"/>
    </location>
</feature>
<dbReference type="SUPFAM" id="SSF52833">
    <property type="entry name" value="Thioredoxin-like"/>
    <property type="match status" value="1"/>
</dbReference>
<feature type="domain" description="Thioredoxin-like fold" evidence="3">
    <location>
        <begin position="186"/>
        <end position="292"/>
    </location>
</feature>
<dbReference type="InterPro" id="IPR012336">
    <property type="entry name" value="Thioredoxin-like_fold"/>
</dbReference>
<sequence>MSHDESTPETPAPAPTPEDRRDAVRAKAKQVQQRQSRTRLIQRVSLATVIVAVVAAVAVVITWTVSSNASRTMAQPANVSEDGFVVTNVTGVGSVGAEPTTADDEEEDTDADGGDDSSAAAMTAEAEPVETETPEPGVVDIRIYVDYLSSGAKDFQVANVQQLQKWVSEDAATLSYYPVAMLTAKSNGTKYSLRAASAAACMAHHSPDDFFKFNDTLLKQQPELDTEGYSDIELADLAQASGADDPQTVRDCIVEEKFAAWAKSATDRALDGIPDTDDISLTGTPMVLVNGIPYVGALDDGAEFAQFVLTVSSDAYYEAAPTPTPTPTP</sequence>
<protein>
    <submittedName>
        <fullName evidence="4">Thioredoxin domain-containing protein</fullName>
    </submittedName>
</protein>
<evidence type="ECO:0000313" key="4">
    <source>
        <dbReference type="EMBL" id="MDZ8162884.1"/>
    </source>
</evidence>
<gene>
    <name evidence="4" type="ORF">R2Q92_13695</name>
</gene>
<dbReference type="Proteomes" id="UP001291912">
    <property type="component" value="Unassembled WGS sequence"/>
</dbReference>
<keyword evidence="2" id="KW-0812">Transmembrane</keyword>
<dbReference type="Pfam" id="PF13462">
    <property type="entry name" value="Thioredoxin_4"/>
    <property type="match status" value="1"/>
</dbReference>
<name>A0ABU5N9X2_9MICO</name>
<dbReference type="InterPro" id="IPR036249">
    <property type="entry name" value="Thioredoxin-like_sf"/>
</dbReference>
<evidence type="ECO:0000313" key="5">
    <source>
        <dbReference type="Proteomes" id="UP001291912"/>
    </source>
</evidence>
<reference evidence="4 5" key="1">
    <citation type="submission" date="2023-10" db="EMBL/GenBank/DDBJ databases">
        <title>Microbacterium xanthum sp. nov., isolated from seaweed.</title>
        <authorList>
            <person name="Lee S.D."/>
        </authorList>
    </citation>
    <scope>NUCLEOTIDE SEQUENCE [LARGE SCALE GENOMIC DNA]</scope>
    <source>
        <strain evidence="4 5">KCTC 19124</strain>
    </source>
</reference>
<evidence type="ECO:0000256" key="2">
    <source>
        <dbReference type="SAM" id="Phobius"/>
    </source>
</evidence>
<proteinExistence type="predicted"/>
<feature type="transmembrane region" description="Helical" evidence="2">
    <location>
        <begin position="44"/>
        <end position="65"/>
    </location>
</feature>